<keyword evidence="3" id="KW-1185">Reference proteome</keyword>
<feature type="domain" description="DUF5753" evidence="1">
    <location>
        <begin position="13"/>
        <end position="152"/>
    </location>
</feature>
<sequence>MIDDGDGVWWQPSNAELQERVSFRLDRQEKTLGSAEPKTLRFVLTEDALTGAVGSPAVMREQRLHILKLLENNDNLTVQVLRSETYGNPARGGGMTILGFGDKGSPIGFSSVVFGPSTYFDQDADTADQMRAFRRLQELALNQDDSVRLIRQIDEEG</sequence>
<dbReference type="RefSeq" id="WP_184812426.1">
    <property type="nucleotide sequence ID" value="NZ_JACHJQ010000004.1"/>
</dbReference>
<dbReference type="Pfam" id="PF19054">
    <property type="entry name" value="DUF5753"/>
    <property type="match status" value="1"/>
</dbReference>
<dbReference type="Proteomes" id="UP000520767">
    <property type="component" value="Unassembled WGS sequence"/>
</dbReference>
<accession>A0A7W7Q769</accession>
<dbReference type="InterPro" id="IPR043917">
    <property type="entry name" value="DUF5753"/>
</dbReference>
<gene>
    <name evidence="2" type="ORF">FHR82_004588</name>
</gene>
<dbReference type="EMBL" id="JACHJQ010000004">
    <property type="protein sequence ID" value="MBB4908346.1"/>
    <property type="molecule type" value="Genomic_DNA"/>
</dbReference>
<comment type="caution">
    <text evidence="2">The sequence shown here is derived from an EMBL/GenBank/DDBJ whole genome shotgun (WGS) entry which is preliminary data.</text>
</comment>
<evidence type="ECO:0000259" key="1">
    <source>
        <dbReference type="Pfam" id="PF19054"/>
    </source>
</evidence>
<reference evidence="2 3" key="1">
    <citation type="submission" date="2020-08" db="EMBL/GenBank/DDBJ databases">
        <title>Genomic Encyclopedia of Type Strains, Phase III (KMG-III): the genomes of soil and plant-associated and newly described type strains.</title>
        <authorList>
            <person name="Whitman W."/>
        </authorList>
    </citation>
    <scope>NUCLEOTIDE SEQUENCE [LARGE SCALE GENOMIC DNA]</scope>
    <source>
        <strain evidence="2 3">CECT 8960</strain>
    </source>
</reference>
<name>A0A7W7Q769_9PSEU</name>
<proteinExistence type="predicted"/>
<organism evidence="2 3">
    <name type="scientific">Actinophytocola algeriensis</name>
    <dbReference type="NCBI Taxonomy" id="1768010"/>
    <lineage>
        <taxon>Bacteria</taxon>
        <taxon>Bacillati</taxon>
        <taxon>Actinomycetota</taxon>
        <taxon>Actinomycetes</taxon>
        <taxon>Pseudonocardiales</taxon>
        <taxon>Pseudonocardiaceae</taxon>
    </lineage>
</organism>
<evidence type="ECO:0000313" key="3">
    <source>
        <dbReference type="Proteomes" id="UP000520767"/>
    </source>
</evidence>
<protein>
    <recommendedName>
        <fullName evidence="1">DUF5753 domain-containing protein</fullName>
    </recommendedName>
</protein>
<evidence type="ECO:0000313" key="2">
    <source>
        <dbReference type="EMBL" id="MBB4908346.1"/>
    </source>
</evidence>
<dbReference type="AlphaFoldDB" id="A0A7W7Q769"/>